<sequence length="113" mass="13105">MFKQFKDYLRDVFYRLKHGGDSWILAMDEVNESFTLVRNGRALRQINFDHVVKASIEETSAITYDVEILVLKISNANTMEVTEEVSNYNDFKNALKKRGLLLSNENVIELLSE</sequence>
<evidence type="ECO:0000313" key="1">
    <source>
        <dbReference type="EMBL" id="AOE49632.1"/>
    </source>
</evidence>
<protein>
    <submittedName>
        <fullName evidence="1">Uncharacterized protein</fullName>
    </submittedName>
</protein>
<gene>
    <name evidence="1" type="ORF">KS2013_910</name>
</gene>
<dbReference type="EMBL" id="CP012418">
    <property type="protein sequence ID" value="AOE49632.1"/>
    <property type="molecule type" value="Genomic_DNA"/>
</dbReference>
<reference evidence="2" key="1">
    <citation type="submission" date="2015-08" db="EMBL/GenBank/DDBJ databases">
        <authorList>
            <person name="Kim K.M."/>
        </authorList>
    </citation>
    <scope>NUCLEOTIDE SEQUENCE [LARGE SCALE GENOMIC DNA]</scope>
    <source>
        <strain evidence="2">KCTC 23892</strain>
    </source>
</reference>
<evidence type="ECO:0000313" key="2">
    <source>
        <dbReference type="Proteomes" id="UP000094147"/>
    </source>
</evidence>
<organism evidence="1 2">
    <name type="scientific">Kangiella sediminilitoris</name>
    <dbReference type="NCBI Taxonomy" id="1144748"/>
    <lineage>
        <taxon>Bacteria</taxon>
        <taxon>Pseudomonadati</taxon>
        <taxon>Pseudomonadota</taxon>
        <taxon>Gammaproteobacteria</taxon>
        <taxon>Kangiellales</taxon>
        <taxon>Kangiellaceae</taxon>
        <taxon>Kangiella</taxon>
    </lineage>
</organism>
<keyword evidence="2" id="KW-1185">Reference proteome</keyword>
<name>A0A1B3B9Z1_9GAMM</name>
<dbReference type="STRING" id="1144748.KS2013_910"/>
<dbReference type="AlphaFoldDB" id="A0A1B3B9Z1"/>
<dbReference type="RefSeq" id="WP_068990393.1">
    <property type="nucleotide sequence ID" value="NZ_CP012418.1"/>
</dbReference>
<dbReference type="Proteomes" id="UP000094147">
    <property type="component" value="Chromosome"/>
</dbReference>
<proteinExistence type="predicted"/>
<accession>A0A1B3B9Z1</accession>
<dbReference type="KEGG" id="ksd:KS2013_910"/>